<dbReference type="InterPro" id="IPR001635">
    <property type="entry name" value="Flag_hook_Flik"/>
</dbReference>
<evidence type="ECO:0000256" key="1">
    <source>
        <dbReference type="ARBA" id="ARBA00003944"/>
    </source>
</evidence>
<dbReference type="EMBL" id="FNIV01000002">
    <property type="protein sequence ID" value="SDN87323.1"/>
    <property type="molecule type" value="Genomic_DNA"/>
</dbReference>
<name>A0A1H0EYB5_9GAMM</name>
<dbReference type="CDD" id="cd17470">
    <property type="entry name" value="T3SS_Flik_C"/>
    <property type="match status" value="1"/>
</dbReference>
<dbReference type="PANTHER" id="PTHR37533:SF2">
    <property type="entry name" value="FLAGELLAR HOOK-LENGTH CONTROL PROTEIN"/>
    <property type="match status" value="1"/>
</dbReference>
<sequence>MDIQQLMTLAAAPAKASSRTGGEATGGSGAFANQLTQMAQVATAAKSAPGANSAQGARADGAAAFDASTLESLRQALGHGDMQALAQWLDDTGMAQGDAESVLQELQALLQPGGQGPASLLPTELQARIGDSETAPATAAEGNEDDEWSALRERLALIDQAGRLTEGDPAELAQAALTPMMATLSQGDGSRPLDSFKGGPEATSRAPLQHAILEAMQRAGQAQTQADGAAAPRLTTAEALGNALARQAEVPPAVTPPSQGEGGRASLLEGFSPLTANQSAKAMPAAAGQAGAPTATASLSAPVGSQAWPQQLGQQLVRMSQSGGEQRLELQLHPAELGPLSVSLKLGEQGAQAQFLSAHAQVRQVLEQALPQLREALAEQGIELGEATVGEQRSGGDGREAGEGDAPMLAGGAAIEGGEPDLEGLPDTAAGRELRLDGRVDLYA</sequence>
<dbReference type="OrthoDB" id="1792985at2"/>
<protein>
    <submittedName>
        <fullName evidence="6">Flagellar hook-length control protein FliK</fullName>
    </submittedName>
</protein>
<feature type="region of interest" description="Disordered" evidence="4">
    <location>
        <begin position="385"/>
        <end position="431"/>
    </location>
</feature>
<dbReference type="InterPro" id="IPR052563">
    <property type="entry name" value="FliK"/>
</dbReference>
<dbReference type="InterPro" id="IPR038610">
    <property type="entry name" value="FliK-like_C_sf"/>
</dbReference>
<dbReference type="InterPro" id="IPR021136">
    <property type="entry name" value="Flagellar_hook_control-like_C"/>
</dbReference>
<keyword evidence="3" id="KW-1005">Bacterial flagellum biogenesis</keyword>
<dbReference type="Pfam" id="PF02120">
    <property type="entry name" value="Flg_hook"/>
    <property type="match status" value="1"/>
</dbReference>
<dbReference type="AlphaFoldDB" id="A0A1H0EYB5"/>
<feature type="domain" description="Flagellar hook-length control protein-like C-terminal" evidence="5">
    <location>
        <begin position="317"/>
        <end position="396"/>
    </location>
</feature>
<evidence type="ECO:0000256" key="3">
    <source>
        <dbReference type="ARBA" id="ARBA00022795"/>
    </source>
</evidence>
<dbReference type="Proteomes" id="UP000199075">
    <property type="component" value="Unassembled WGS sequence"/>
</dbReference>
<dbReference type="PRINTS" id="PR01007">
    <property type="entry name" value="FLGHOOKFLIK"/>
</dbReference>
<evidence type="ECO:0000256" key="2">
    <source>
        <dbReference type="ARBA" id="ARBA00009149"/>
    </source>
</evidence>
<gene>
    <name evidence="6" type="ORF">SAMN04487957_102241</name>
</gene>
<dbReference type="STRING" id="419597.SAMN04487957_102241"/>
<reference evidence="7" key="1">
    <citation type="submission" date="2016-10" db="EMBL/GenBank/DDBJ databases">
        <authorList>
            <person name="Varghese N."/>
            <person name="Submissions S."/>
        </authorList>
    </citation>
    <scope>NUCLEOTIDE SEQUENCE [LARGE SCALE GENOMIC DNA]</scope>
    <source>
        <strain evidence="7">CGMCC 1.6444</strain>
    </source>
</reference>
<evidence type="ECO:0000259" key="5">
    <source>
        <dbReference type="Pfam" id="PF02120"/>
    </source>
</evidence>
<dbReference type="GO" id="GO:0044780">
    <property type="term" value="P:bacterial-type flagellum assembly"/>
    <property type="evidence" value="ECO:0007669"/>
    <property type="project" value="InterPro"/>
</dbReference>
<accession>A0A1H0EYB5</accession>
<evidence type="ECO:0000313" key="6">
    <source>
        <dbReference type="EMBL" id="SDN87323.1"/>
    </source>
</evidence>
<keyword evidence="7" id="KW-1185">Reference proteome</keyword>
<comment type="function">
    <text evidence="1">Controls the length of the flagellar hook.</text>
</comment>
<dbReference type="Gene3D" id="3.30.750.140">
    <property type="match status" value="1"/>
</dbReference>
<keyword evidence="6" id="KW-0969">Cilium</keyword>
<comment type="similarity">
    <text evidence="2">Belongs to the FliK family.</text>
</comment>
<dbReference type="GO" id="GO:0009424">
    <property type="term" value="C:bacterial-type flagellum hook"/>
    <property type="evidence" value="ECO:0007669"/>
    <property type="project" value="InterPro"/>
</dbReference>
<organism evidence="6 7">
    <name type="scientific">Halomonas shengliensis</name>
    <dbReference type="NCBI Taxonomy" id="419597"/>
    <lineage>
        <taxon>Bacteria</taxon>
        <taxon>Pseudomonadati</taxon>
        <taxon>Pseudomonadota</taxon>
        <taxon>Gammaproteobacteria</taxon>
        <taxon>Oceanospirillales</taxon>
        <taxon>Halomonadaceae</taxon>
        <taxon>Halomonas</taxon>
    </lineage>
</organism>
<keyword evidence="6" id="KW-0282">Flagellum</keyword>
<evidence type="ECO:0000256" key="4">
    <source>
        <dbReference type="SAM" id="MobiDB-lite"/>
    </source>
</evidence>
<evidence type="ECO:0000313" key="7">
    <source>
        <dbReference type="Proteomes" id="UP000199075"/>
    </source>
</evidence>
<keyword evidence="6" id="KW-0966">Cell projection</keyword>
<dbReference type="PANTHER" id="PTHR37533">
    <property type="entry name" value="FLAGELLAR HOOK-LENGTH CONTROL PROTEIN"/>
    <property type="match status" value="1"/>
</dbReference>
<proteinExistence type="inferred from homology"/>
<dbReference type="RefSeq" id="WP_089677099.1">
    <property type="nucleotide sequence ID" value="NZ_FNIV01000002.1"/>
</dbReference>